<feature type="domain" description="Aldehyde dehydrogenase" evidence="4">
    <location>
        <begin position="22"/>
        <end position="470"/>
    </location>
</feature>
<dbReference type="InterPro" id="IPR016162">
    <property type="entry name" value="Ald_DH_N"/>
</dbReference>
<protein>
    <recommendedName>
        <fullName evidence="1">methylmalonate-semialdehyde dehydrogenase (CoA acylating)</fullName>
        <ecNumber evidence="1">1.2.1.27</ecNumber>
    </recommendedName>
</protein>
<sequence length="512" mass="53830">MSSPLSNFIDNRPAPPISGLYMDVTDPATNAACGSCPLSDAADVAAAVKAADRAFPAWSTLTMKARAALMLKFHALVRANAGRLADLIVLENGKNRTEALADVAKGNETVEWACTLPSVAQGRRLDVSRGISCRDERRPLGVVAAIAPFNFPFMVPMWTVPIALVMGNTVVLKPSEKVPLTMAAVAGLFVEAGFPPGAFNMVHGSAAACTALMCAPAVKAVTFVGSSPIASLVSNKCRELNKRVLALGGAKNHLVALPDCSVQDTARDVVTSAFGAAGQRCMAASVLLIVGSRLPSLVDSVVEAASKIVLGQAPGELGPVIDEGSLRKIRGYVDAAEKGGARILLDGRDPSPVPKEGGNWMKPTVILHSDKADPALHDEIFGPVLSVYQVETWQEAIEIENASPFGNAACIYTSKGGNADWFTSRFRAGMLGVNVGIPVPREPFSFGGLYGTLSKYGDGDITGEGAMEFFSDRIKVTTRWPTVEEELEFVKGGAAVARGAEVVDQASFNGRM</sequence>
<evidence type="ECO:0000256" key="1">
    <source>
        <dbReference type="ARBA" id="ARBA00013048"/>
    </source>
</evidence>
<dbReference type="EC" id="1.2.1.27" evidence="1"/>
<evidence type="ECO:0000259" key="4">
    <source>
        <dbReference type="Pfam" id="PF00171"/>
    </source>
</evidence>
<dbReference type="EMBL" id="BRYB01005751">
    <property type="protein sequence ID" value="GMI28523.1"/>
    <property type="molecule type" value="Genomic_DNA"/>
</dbReference>
<dbReference type="Gene3D" id="3.40.309.10">
    <property type="entry name" value="Aldehyde Dehydrogenase, Chain A, domain 2"/>
    <property type="match status" value="1"/>
</dbReference>
<keyword evidence="3" id="KW-0520">NAD</keyword>
<dbReference type="Proteomes" id="UP001165060">
    <property type="component" value="Unassembled WGS sequence"/>
</dbReference>
<dbReference type="InterPro" id="IPR010061">
    <property type="entry name" value="MeMal-semiAld_DH"/>
</dbReference>
<comment type="caution">
    <text evidence="5">The sequence shown here is derived from an EMBL/GenBank/DDBJ whole genome shotgun (WGS) entry which is preliminary data.</text>
</comment>
<evidence type="ECO:0000256" key="3">
    <source>
        <dbReference type="ARBA" id="ARBA00023027"/>
    </source>
</evidence>
<name>A0ABQ6ML41_9STRA</name>
<dbReference type="PANTHER" id="PTHR43866">
    <property type="entry name" value="MALONATE-SEMIALDEHYDE DEHYDROGENASE"/>
    <property type="match status" value="1"/>
</dbReference>
<proteinExistence type="predicted"/>
<dbReference type="Pfam" id="PF00171">
    <property type="entry name" value="Aldedh"/>
    <property type="match status" value="1"/>
</dbReference>
<accession>A0ABQ6ML41</accession>
<evidence type="ECO:0000256" key="2">
    <source>
        <dbReference type="ARBA" id="ARBA00023002"/>
    </source>
</evidence>
<evidence type="ECO:0000313" key="6">
    <source>
        <dbReference type="Proteomes" id="UP001165060"/>
    </source>
</evidence>
<organism evidence="5 6">
    <name type="scientific">Tetraparma gracilis</name>
    <dbReference type="NCBI Taxonomy" id="2962635"/>
    <lineage>
        <taxon>Eukaryota</taxon>
        <taxon>Sar</taxon>
        <taxon>Stramenopiles</taxon>
        <taxon>Ochrophyta</taxon>
        <taxon>Bolidophyceae</taxon>
        <taxon>Parmales</taxon>
        <taxon>Triparmaceae</taxon>
        <taxon>Tetraparma</taxon>
    </lineage>
</organism>
<dbReference type="InterPro" id="IPR016163">
    <property type="entry name" value="Ald_DH_C"/>
</dbReference>
<dbReference type="PANTHER" id="PTHR43866:SF4">
    <property type="entry name" value="MALONATE-SEMIALDEHYDE DEHYDROGENASE"/>
    <property type="match status" value="1"/>
</dbReference>
<dbReference type="InterPro" id="IPR015590">
    <property type="entry name" value="Aldehyde_DH_dom"/>
</dbReference>
<gene>
    <name evidence="5" type="ORF">TeGR_g3776</name>
</gene>
<dbReference type="PROSITE" id="PS00070">
    <property type="entry name" value="ALDEHYDE_DEHYDR_CYS"/>
    <property type="match status" value="1"/>
</dbReference>
<keyword evidence="6" id="KW-1185">Reference proteome</keyword>
<evidence type="ECO:0000313" key="5">
    <source>
        <dbReference type="EMBL" id="GMI28523.1"/>
    </source>
</evidence>
<dbReference type="Gene3D" id="3.40.605.10">
    <property type="entry name" value="Aldehyde Dehydrogenase, Chain A, domain 1"/>
    <property type="match status" value="1"/>
</dbReference>
<dbReference type="InterPro" id="IPR016161">
    <property type="entry name" value="Ald_DH/histidinol_DH"/>
</dbReference>
<keyword evidence="2" id="KW-0560">Oxidoreductase</keyword>
<dbReference type="InterPro" id="IPR016160">
    <property type="entry name" value="Ald_DH_CS_CYS"/>
</dbReference>
<dbReference type="SUPFAM" id="SSF53720">
    <property type="entry name" value="ALDH-like"/>
    <property type="match status" value="1"/>
</dbReference>
<reference evidence="5 6" key="1">
    <citation type="journal article" date="2023" name="Commun. Biol.">
        <title>Genome analysis of Parmales, the sister group of diatoms, reveals the evolutionary specialization of diatoms from phago-mixotrophs to photoautotrophs.</title>
        <authorList>
            <person name="Ban H."/>
            <person name="Sato S."/>
            <person name="Yoshikawa S."/>
            <person name="Yamada K."/>
            <person name="Nakamura Y."/>
            <person name="Ichinomiya M."/>
            <person name="Sato N."/>
            <person name="Blanc-Mathieu R."/>
            <person name="Endo H."/>
            <person name="Kuwata A."/>
            <person name="Ogata H."/>
        </authorList>
    </citation>
    <scope>NUCLEOTIDE SEQUENCE [LARGE SCALE GENOMIC DNA]</scope>
</reference>